<dbReference type="InterPro" id="IPR008972">
    <property type="entry name" value="Cupredoxin"/>
</dbReference>
<feature type="chain" id="PRO_5046577691" description="Phytocyanin domain-containing protein" evidence="1">
    <location>
        <begin position="31"/>
        <end position="135"/>
    </location>
</feature>
<dbReference type="Proteomes" id="UP001291926">
    <property type="component" value="Unassembled WGS sequence"/>
</dbReference>
<dbReference type="Pfam" id="PF02298">
    <property type="entry name" value="Cu_bind_like"/>
    <property type="match status" value="1"/>
</dbReference>
<reference evidence="3 4" key="1">
    <citation type="journal article" date="2023" name="bioRxiv">
        <title>Genome report: Whole genome sequence and annotation of Penstemon davidsonii.</title>
        <authorList>
            <person name="Ostevik K.L."/>
            <person name="Alabady M."/>
            <person name="Zhang M."/>
            <person name="Rausher M.D."/>
        </authorList>
    </citation>
    <scope>NUCLEOTIDE SEQUENCE [LARGE SCALE GENOMIC DNA]</scope>
    <source>
        <strain evidence="3">DNT005</strain>
        <tissue evidence="3">Whole leaf</tissue>
    </source>
</reference>
<dbReference type="InterPro" id="IPR039391">
    <property type="entry name" value="Phytocyanin-like"/>
</dbReference>
<dbReference type="PROSITE" id="PS51485">
    <property type="entry name" value="PHYTOCYANIN"/>
    <property type="match status" value="1"/>
</dbReference>
<dbReference type="PANTHER" id="PTHR33021">
    <property type="entry name" value="BLUE COPPER PROTEIN"/>
    <property type="match status" value="1"/>
</dbReference>
<dbReference type="SUPFAM" id="SSF49503">
    <property type="entry name" value="Cupredoxins"/>
    <property type="match status" value="1"/>
</dbReference>
<evidence type="ECO:0000259" key="2">
    <source>
        <dbReference type="PROSITE" id="PS51485"/>
    </source>
</evidence>
<gene>
    <name evidence="3" type="ORF">RD792_016829</name>
</gene>
<comment type="caution">
    <text evidence="3">The sequence shown here is derived from an EMBL/GenBank/DDBJ whole genome shotgun (WGS) entry which is preliminary data.</text>
</comment>
<proteinExistence type="predicted"/>
<keyword evidence="1" id="KW-0732">Signal</keyword>
<dbReference type="Gene3D" id="2.60.40.420">
    <property type="entry name" value="Cupredoxins - blue copper proteins"/>
    <property type="match status" value="1"/>
</dbReference>
<protein>
    <recommendedName>
        <fullName evidence="2">Phytocyanin domain-containing protein</fullName>
    </recommendedName>
</protein>
<evidence type="ECO:0000313" key="4">
    <source>
        <dbReference type="Proteomes" id="UP001291926"/>
    </source>
</evidence>
<dbReference type="EMBL" id="JAYDYQ010002688">
    <property type="protein sequence ID" value="KAK4477593.1"/>
    <property type="molecule type" value="Genomic_DNA"/>
</dbReference>
<evidence type="ECO:0000313" key="3">
    <source>
        <dbReference type="EMBL" id="KAK4477593.1"/>
    </source>
</evidence>
<keyword evidence="4" id="KW-1185">Reference proteome</keyword>
<sequence length="135" mass="15382">MKGLRIGFPAVVVAAVLLMLSAELVPEVAAMRFIAGGNKGWTKNVNYKSWAKGKHFYLGDWIFFVYDRNKMSVLEVSRGDYERCIARRPLHNWSNGAGRDVVPLNVTKTYYFISGNGFCYKGMKLAIHVEKRHQH</sequence>
<feature type="signal peptide" evidence="1">
    <location>
        <begin position="1"/>
        <end position="30"/>
    </location>
</feature>
<dbReference type="PANTHER" id="PTHR33021:SF231">
    <property type="entry name" value="EARLY NODULIN-LIKE PROTEIN 17"/>
    <property type="match status" value="1"/>
</dbReference>
<evidence type="ECO:0000256" key="1">
    <source>
        <dbReference type="SAM" id="SignalP"/>
    </source>
</evidence>
<organism evidence="3 4">
    <name type="scientific">Penstemon davidsonii</name>
    <dbReference type="NCBI Taxonomy" id="160366"/>
    <lineage>
        <taxon>Eukaryota</taxon>
        <taxon>Viridiplantae</taxon>
        <taxon>Streptophyta</taxon>
        <taxon>Embryophyta</taxon>
        <taxon>Tracheophyta</taxon>
        <taxon>Spermatophyta</taxon>
        <taxon>Magnoliopsida</taxon>
        <taxon>eudicotyledons</taxon>
        <taxon>Gunneridae</taxon>
        <taxon>Pentapetalae</taxon>
        <taxon>asterids</taxon>
        <taxon>lamiids</taxon>
        <taxon>Lamiales</taxon>
        <taxon>Plantaginaceae</taxon>
        <taxon>Cheloneae</taxon>
        <taxon>Penstemon</taxon>
    </lineage>
</organism>
<feature type="domain" description="Phytocyanin" evidence="2">
    <location>
        <begin position="31"/>
        <end position="131"/>
    </location>
</feature>
<dbReference type="InterPro" id="IPR003245">
    <property type="entry name" value="Phytocyanin_dom"/>
</dbReference>
<name>A0ABR0CMX4_9LAMI</name>
<accession>A0ABR0CMX4</accession>